<protein>
    <recommendedName>
        <fullName evidence="1">DUF4283 domain-containing protein</fullName>
    </recommendedName>
</protein>
<dbReference type="EMBL" id="JANQDX010000015">
    <property type="protein sequence ID" value="KAL0910797.1"/>
    <property type="molecule type" value="Genomic_DNA"/>
</dbReference>
<name>A0ABD0UK81_DENTH</name>
<dbReference type="AlphaFoldDB" id="A0ABD0UK81"/>
<dbReference type="Pfam" id="PF14111">
    <property type="entry name" value="DUF4283"/>
    <property type="match status" value="1"/>
</dbReference>
<dbReference type="InterPro" id="IPR040256">
    <property type="entry name" value="At4g02000-like"/>
</dbReference>
<dbReference type="InterPro" id="IPR025558">
    <property type="entry name" value="DUF4283"/>
</dbReference>
<dbReference type="Proteomes" id="UP001552299">
    <property type="component" value="Unassembled WGS sequence"/>
</dbReference>
<evidence type="ECO:0000313" key="3">
    <source>
        <dbReference type="Proteomes" id="UP001552299"/>
    </source>
</evidence>
<comment type="caution">
    <text evidence="2">The sequence shown here is derived from an EMBL/GenBank/DDBJ whole genome shotgun (WGS) entry which is preliminary data.</text>
</comment>
<sequence length="343" mass="38280">MMWFSAVIGEGDKGRGEILCHHWGKGSPPKQLTLVAGKGKEIDLSGNFKTPNLLKFSSFDPLKALNLEASSSSKNIFVNRLDDPNTIPALGSKINTDCLSSVHNNVPVKAFVDSTGIRNDYNGVIANPVLQDLFKSNVVSGNSGIPWKKSSHIKINFNKEKLILSEDGKAVKLDESCEIINTKRLEYSVVTKVFGKELPPNVVAWELRKQWAKFSQFHITTLGKGWYLCSFKCLEALEEVLSGGPWFVNHHIVGMERWSTDFTPSSMKGLTSPIWIRMTHLPLQCWDEDNVALIASMIGVPLMLDGNMFHWGKREFARVCVCMELDKPLPLGVWVDGIAGRFF</sequence>
<evidence type="ECO:0000259" key="1">
    <source>
        <dbReference type="Pfam" id="PF14111"/>
    </source>
</evidence>
<organism evidence="2 3">
    <name type="scientific">Dendrobium thyrsiflorum</name>
    <name type="common">Pinecone-like raceme dendrobium</name>
    <name type="synonym">Orchid</name>
    <dbReference type="NCBI Taxonomy" id="117978"/>
    <lineage>
        <taxon>Eukaryota</taxon>
        <taxon>Viridiplantae</taxon>
        <taxon>Streptophyta</taxon>
        <taxon>Embryophyta</taxon>
        <taxon>Tracheophyta</taxon>
        <taxon>Spermatophyta</taxon>
        <taxon>Magnoliopsida</taxon>
        <taxon>Liliopsida</taxon>
        <taxon>Asparagales</taxon>
        <taxon>Orchidaceae</taxon>
        <taxon>Epidendroideae</taxon>
        <taxon>Malaxideae</taxon>
        <taxon>Dendrobiinae</taxon>
        <taxon>Dendrobium</taxon>
    </lineage>
</organism>
<keyword evidence="3" id="KW-1185">Reference proteome</keyword>
<evidence type="ECO:0000313" key="2">
    <source>
        <dbReference type="EMBL" id="KAL0910797.1"/>
    </source>
</evidence>
<feature type="domain" description="DUF4283" evidence="1">
    <location>
        <begin position="182"/>
        <end position="265"/>
    </location>
</feature>
<reference evidence="2 3" key="1">
    <citation type="journal article" date="2024" name="Plant Biotechnol. J.">
        <title>Dendrobium thyrsiflorum genome and its molecular insights into genes involved in important horticultural traits.</title>
        <authorList>
            <person name="Chen B."/>
            <person name="Wang J.Y."/>
            <person name="Zheng P.J."/>
            <person name="Li K.L."/>
            <person name="Liang Y.M."/>
            <person name="Chen X.F."/>
            <person name="Zhang C."/>
            <person name="Zhao X."/>
            <person name="He X."/>
            <person name="Zhang G.Q."/>
            <person name="Liu Z.J."/>
            <person name="Xu Q."/>
        </authorList>
    </citation>
    <scope>NUCLEOTIDE SEQUENCE [LARGE SCALE GENOMIC DNA]</scope>
    <source>
        <strain evidence="2">GZMU011</strain>
    </source>
</reference>
<accession>A0ABD0UK81</accession>
<dbReference type="PANTHER" id="PTHR31286:SF99">
    <property type="entry name" value="DUF4283 DOMAIN-CONTAINING PROTEIN"/>
    <property type="match status" value="1"/>
</dbReference>
<gene>
    <name evidence="2" type="ORF">M5K25_018886</name>
</gene>
<proteinExistence type="predicted"/>
<dbReference type="PANTHER" id="PTHR31286">
    <property type="entry name" value="GLYCINE-RICH CELL WALL STRUCTURAL PROTEIN 1.8-LIKE"/>
    <property type="match status" value="1"/>
</dbReference>